<dbReference type="EMBL" id="AVOT02131154">
    <property type="protein sequence ID" value="MBW0588601.1"/>
    <property type="molecule type" value="Genomic_DNA"/>
</dbReference>
<keyword evidence="4" id="KW-0255">Endonuclease</keyword>
<evidence type="ECO:0000313" key="8">
    <source>
        <dbReference type="EMBL" id="MBW0588601.1"/>
    </source>
</evidence>
<accession>A0A9Q3KXV4</accession>
<keyword evidence="2" id="KW-0548">Nucleotidyltransferase</keyword>
<dbReference type="GO" id="GO:0016787">
    <property type="term" value="F:hydrolase activity"/>
    <property type="evidence" value="ECO:0007669"/>
    <property type="project" value="UniProtKB-KW"/>
</dbReference>
<dbReference type="CDD" id="cd09274">
    <property type="entry name" value="RNase_HI_RT_Ty3"/>
    <property type="match status" value="1"/>
</dbReference>
<dbReference type="PANTHER" id="PTHR34072">
    <property type="entry name" value="ENZYMATIC POLYPROTEIN-RELATED"/>
    <property type="match status" value="1"/>
</dbReference>
<evidence type="ECO:0000256" key="5">
    <source>
        <dbReference type="ARBA" id="ARBA00022801"/>
    </source>
</evidence>
<evidence type="ECO:0000256" key="3">
    <source>
        <dbReference type="ARBA" id="ARBA00022722"/>
    </source>
</evidence>
<dbReference type="Proteomes" id="UP000765509">
    <property type="component" value="Unassembled WGS sequence"/>
</dbReference>
<evidence type="ECO:0000256" key="4">
    <source>
        <dbReference type="ARBA" id="ARBA00022759"/>
    </source>
</evidence>
<organism evidence="8 9">
    <name type="scientific">Austropuccinia psidii MF-1</name>
    <dbReference type="NCBI Taxonomy" id="1389203"/>
    <lineage>
        <taxon>Eukaryota</taxon>
        <taxon>Fungi</taxon>
        <taxon>Dikarya</taxon>
        <taxon>Basidiomycota</taxon>
        <taxon>Pucciniomycotina</taxon>
        <taxon>Pucciniomycetes</taxon>
        <taxon>Pucciniales</taxon>
        <taxon>Sphaerophragmiaceae</taxon>
        <taxon>Austropuccinia</taxon>
    </lineage>
</organism>
<dbReference type="PANTHER" id="PTHR34072:SF52">
    <property type="entry name" value="RIBONUCLEASE H"/>
    <property type="match status" value="1"/>
</dbReference>
<evidence type="ECO:0000259" key="7">
    <source>
        <dbReference type="Pfam" id="PF17917"/>
    </source>
</evidence>
<keyword evidence="3" id="KW-0540">Nuclease</keyword>
<keyword evidence="9" id="KW-1185">Reference proteome</keyword>
<evidence type="ECO:0000256" key="2">
    <source>
        <dbReference type="ARBA" id="ARBA00022695"/>
    </source>
</evidence>
<dbReference type="InterPro" id="IPR041373">
    <property type="entry name" value="RT_RNaseH"/>
</dbReference>
<gene>
    <name evidence="8" type="ORF">O181_128316</name>
</gene>
<sequence>MTIKVIKNDNGRFGQIAIYWIWHGYAILRSKRVDLHGCDNAFGYVLSQVSDSGNNPIPFDSRKLLPAELNYEMHDKERLGIVWALKHCRAFLLVLASPFEVLTNHSLLQYFMTSKILTWCQAHWAKFHFEITYRPGHLATLPDALSCQDEVHPDRGEDFISKTPMNYQKKVKQDEF</sequence>
<dbReference type="OrthoDB" id="3095879at2759"/>
<dbReference type="InterPro" id="IPR043502">
    <property type="entry name" value="DNA/RNA_pol_sf"/>
</dbReference>
<proteinExistence type="predicted"/>
<evidence type="ECO:0000313" key="9">
    <source>
        <dbReference type="Proteomes" id="UP000765509"/>
    </source>
</evidence>
<keyword evidence="1" id="KW-0808">Transferase</keyword>
<dbReference type="AlphaFoldDB" id="A0A9Q3KXV4"/>
<dbReference type="GO" id="GO:0003964">
    <property type="term" value="F:RNA-directed DNA polymerase activity"/>
    <property type="evidence" value="ECO:0007669"/>
    <property type="project" value="UniProtKB-KW"/>
</dbReference>
<dbReference type="SUPFAM" id="SSF56672">
    <property type="entry name" value="DNA/RNA polymerases"/>
    <property type="match status" value="1"/>
</dbReference>
<keyword evidence="6" id="KW-0695">RNA-directed DNA polymerase</keyword>
<evidence type="ECO:0000256" key="6">
    <source>
        <dbReference type="ARBA" id="ARBA00022918"/>
    </source>
</evidence>
<comment type="caution">
    <text evidence="8">The sequence shown here is derived from an EMBL/GenBank/DDBJ whole genome shotgun (WGS) entry which is preliminary data.</text>
</comment>
<dbReference type="GO" id="GO:0004519">
    <property type="term" value="F:endonuclease activity"/>
    <property type="evidence" value="ECO:0007669"/>
    <property type="project" value="UniProtKB-KW"/>
</dbReference>
<evidence type="ECO:0000256" key="1">
    <source>
        <dbReference type="ARBA" id="ARBA00022679"/>
    </source>
</evidence>
<feature type="domain" description="Reverse transcriptase RNase H-like" evidence="7">
    <location>
        <begin position="33"/>
        <end position="126"/>
    </location>
</feature>
<protein>
    <recommendedName>
        <fullName evidence="7">Reverse transcriptase RNase H-like domain-containing protein</fullName>
    </recommendedName>
</protein>
<name>A0A9Q3KXV4_9BASI</name>
<dbReference type="Pfam" id="PF17917">
    <property type="entry name" value="RT_RNaseH"/>
    <property type="match status" value="1"/>
</dbReference>
<keyword evidence="5" id="KW-0378">Hydrolase</keyword>
<reference evidence="8" key="1">
    <citation type="submission" date="2021-03" db="EMBL/GenBank/DDBJ databases">
        <title>Draft genome sequence of rust myrtle Austropuccinia psidii MF-1, a brazilian biotype.</title>
        <authorList>
            <person name="Quecine M.C."/>
            <person name="Pachon D.M.R."/>
            <person name="Bonatelli M.L."/>
            <person name="Correr F.H."/>
            <person name="Franceschini L.M."/>
            <person name="Leite T.F."/>
            <person name="Margarido G.R.A."/>
            <person name="Almeida C.A."/>
            <person name="Ferrarezi J.A."/>
            <person name="Labate C.A."/>
        </authorList>
    </citation>
    <scope>NUCLEOTIDE SEQUENCE</scope>
    <source>
        <strain evidence="8">MF-1</strain>
    </source>
</reference>